<protein>
    <submittedName>
        <fullName evidence="2">DUF2189 domain-containing protein</fullName>
    </submittedName>
</protein>
<proteinExistence type="predicted"/>
<evidence type="ECO:0000313" key="4">
    <source>
        <dbReference type="Proteomes" id="UP000236268"/>
    </source>
</evidence>
<name>A0A2K1G2C5_9PROT</name>
<feature type="transmembrane region" description="Helical" evidence="1">
    <location>
        <begin position="121"/>
        <end position="152"/>
    </location>
</feature>
<feature type="transmembrane region" description="Helical" evidence="1">
    <location>
        <begin position="49"/>
        <end position="72"/>
    </location>
</feature>
<sequence>MTHTHHTGHHTGPADPLAGLPYADRVRTVTTAQALGWLRAGWMDLRASGWVSLAYGALFVAIGFALTGGLVLAGMAYLIAPMIGAFLLIAPLLALGLYRISKDVEEGRRPSLWRALTAWRANPYHILTAGLILMLYVMIWARMNVVAFALFFPHEAIALDHFVAQMFSLDGLVFTVFITALGFAFAAFAFITNVTALPMMMDRPVDVFAAALASAMAVLRNPRVLALWAGLIVLVTGAGLLTGFLGLIVALPLVGHASWHAYRDLIKEDEEG</sequence>
<dbReference type="EMBL" id="JBJLSN010000005">
    <property type="protein sequence ID" value="MFL7900616.1"/>
    <property type="molecule type" value="Genomic_DNA"/>
</dbReference>
<reference evidence="3 4" key="1">
    <citation type="submission" date="2018-01" db="EMBL/GenBank/DDBJ databases">
        <title>Whole genome sequence of Azospirillum brasilense REC3 isolated from strawberry roots.</title>
        <authorList>
            <person name="Fontana C.A."/>
            <person name="Salazar S.M."/>
            <person name="Bassi D."/>
            <person name="Puglisi E."/>
            <person name="Lovaisa N.C."/>
            <person name="Toffoli L.M."/>
            <person name="Pedraza R."/>
            <person name="Cocconcelli P.S."/>
        </authorList>
    </citation>
    <scope>NUCLEOTIDE SEQUENCE [LARGE SCALE GENOMIC DNA]</scope>
    <source>
        <strain evidence="3 4">REC3</strain>
    </source>
</reference>
<dbReference type="EMBL" id="POWG01000009">
    <property type="protein sequence ID" value="PNQ98941.1"/>
    <property type="molecule type" value="Genomic_DNA"/>
</dbReference>
<keyword evidence="1" id="KW-0812">Transmembrane</keyword>
<feature type="transmembrane region" description="Helical" evidence="1">
    <location>
        <begin position="225"/>
        <end position="254"/>
    </location>
</feature>
<keyword evidence="1" id="KW-0472">Membrane</keyword>
<feature type="transmembrane region" description="Helical" evidence="1">
    <location>
        <begin position="172"/>
        <end position="191"/>
    </location>
</feature>
<evidence type="ECO:0000313" key="2">
    <source>
        <dbReference type="EMBL" id="MFL7900616.1"/>
    </source>
</evidence>
<reference evidence="2 5" key="2">
    <citation type="submission" date="2024-11" db="EMBL/GenBank/DDBJ databases">
        <title>Draft genome sequences of two bacteria associated to sugarcane roots in Colombia.</title>
        <authorList>
            <person name="Pardo-Diaz S."/>
            <person name="Masmela-Mendoza J."/>
            <person name="Delgadillo-Duran P."/>
            <person name="Bautista E.J."/>
            <person name="Rojas-Tapias D.F."/>
        </authorList>
    </citation>
    <scope>NUCLEOTIDE SEQUENCE [LARGE SCALE GENOMIC DNA]</scope>
    <source>
        <strain evidence="2 5">Ap18</strain>
    </source>
</reference>
<keyword evidence="5" id="KW-1185">Reference proteome</keyword>
<dbReference type="Pfam" id="PF09955">
    <property type="entry name" value="DUF2189"/>
    <property type="match status" value="1"/>
</dbReference>
<dbReference type="AlphaFoldDB" id="A0A2K1G2C5"/>
<organism evidence="3 4">
    <name type="scientific">Azospirillum argentinense</name>
    <dbReference type="NCBI Taxonomy" id="2970906"/>
    <lineage>
        <taxon>Bacteria</taxon>
        <taxon>Pseudomonadati</taxon>
        <taxon>Pseudomonadota</taxon>
        <taxon>Alphaproteobacteria</taxon>
        <taxon>Rhodospirillales</taxon>
        <taxon>Azospirillaceae</taxon>
        <taxon>Azospirillum</taxon>
    </lineage>
</organism>
<evidence type="ECO:0000313" key="3">
    <source>
        <dbReference type="EMBL" id="PNQ98941.1"/>
    </source>
</evidence>
<evidence type="ECO:0000313" key="5">
    <source>
        <dbReference type="Proteomes" id="UP001628281"/>
    </source>
</evidence>
<dbReference type="Proteomes" id="UP000236268">
    <property type="component" value="Unassembled WGS sequence"/>
</dbReference>
<accession>A0A2K1G2C5</accession>
<evidence type="ECO:0000256" key="1">
    <source>
        <dbReference type="SAM" id="Phobius"/>
    </source>
</evidence>
<feature type="transmembrane region" description="Helical" evidence="1">
    <location>
        <begin position="78"/>
        <end position="100"/>
    </location>
</feature>
<keyword evidence="1" id="KW-1133">Transmembrane helix</keyword>
<dbReference type="InterPro" id="IPR018692">
    <property type="entry name" value="DUF2189"/>
</dbReference>
<gene>
    <name evidence="2" type="ORF">ACJ41P_05725</name>
    <name evidence="3" type="ORF">C1S70_10735</name>
</gene>
<dbReference type="Proteomes" id="UP001628281">
    <property type="component" value="Unassembled WGS sequence"/>
</dbReference>
<dbReference type="RefSeq" id="WP_103039798.1">
    <property type="nucleotide sequence ID" value="NZ_JBDZDB010000001.1"/>
</dbReference>
<comment type="caution">
    <text evidence="3">The sequence shown here is derived from an EMBL/GenBank/DDBJ whole genome shotgun (WGS) entry which is preliminary data.</text>
</comment>